<comment type="caution">
    <text evidence="2">The sequence shown here is derived from an EMBL/GenBank/DDBJ whole genome shotgun (WGS) entry which is preliminary data.</text>
</comment>
<organism evidence="2 3">
    <name type="scientific">Paeniglutamicibacter antarcticus</name>
    <dbReference type="NCBI Taxonomy" id="494023"/>
    <lineage>
        <taxon>Bacteria</taxon>
        <taxon>Bacillati</taxon>
        <taxon>Actinomycetota</taxon>
        <taxon>Actinomycetes</taxon>
        <taxon>Micrococcales</taxon>
        <taxon>Micrococcaceae</taxon>
        <taxon>Paeniglutamicibacter</taxon>
    </lineage>
</organism>
<sequence>MRLHLRGWGPDEESDWLQGSRSVSGGQDWQDNTGPSAWRPRRLEAHLSRGGLRASLGKERETFGSTLSPLWPAGLSIYPEGMDKLPVEYAQYLEGKDELHVESIMPIFRESIVEGLYGVHIRGLSGHSEQAYVDETVPFGKIKITSV</sequence>
<evidence type="ECO:0000313" key="3">
    <source>
        <dbReference type="Proteomes" id="UP001501257"/>
    </source>
</evidence>
<keyword evidence="3" id="KW-1185">Reference proteome</keyword>
<feature type="region of interest" description="Disordered" evidence="1">
    <location>
        <begin position="1"/>
        <end position="41"/>
    </location>
</feature>
<dbReference type="Proteomes" id="UP001501257">
    <property type="component" value="Unassembled WGS sequence"/>
</dbReference>
<gene>
    <name evidence="2" type="ORF">GCM10025778_24850</name>
</gene>
<evidence type="ECO:0000313" key="2">
    <source>
        <dbReference type="EMBL" id="GAA5227952.1"/>
    </source>
</evidence>
<evidence type="ECO:0000256" key="1">
    <source>
        <dbReference type="SAM" id="MobiDB-lite"/>
    </source>
</evidence>
<protein>
    <submittedName>
        <fullName evidence="2">Uncharacterized protein</fullName>
    </submittedName>
</protein>
<feature type="compositionally biased region" description="Polar residues" evidence="1">
    <location>
        <begin position="17"/>
        <end position="35"/>
    </location>
</feature>
<name>A0ABP9TQI9_9MICC</name>
<reference evidence="3" key="1">
    <citation type="journal article" date="2019" name="Int. J. Syst. Evol. Microbiol.">
        <title>The Global Catalogue of Microorganisms (GCM) 10K type strain sequencing project: providing services to taxonomists for standard genome sequencing and annotation.</title>
        <authorList>
            <consortium name="The Broad Institute Genomics Platform"/>
            <consortium name="The Broad Institute Genome Sequencing Center for Infectious Disease"/>
            <person name="Wu L."/>
            <person name="Ma J."/>
        </authorList>
    </citation>
    <scope>NUCLEOTIDE SEQUENCE [LARGE SCALE GENOMIC DNA]</scope>
    <source>
        <strain evidence="3">JCM 18952</strain>
    </source>
</reference>
<dbReference type="EMBL" id="BAABLK010000034">
    <property type="protein sequence ID" value="GAA5227952.1"/>
    <property type="molecule type" value="Genomic_DNA"/>
</dbReference>
<proteinExistence type="predicted"/>
<accession>A0ABP9TQI9</accession>